<evidence type="ECO:0000313" key="1">
    <source>
        <dbReference type="EMBL" id="GAG84249.1"/>
    </source>
</evidence>
<feature type="non-terminal residue" evidence="1">
    <location>
        <position position="1"/>
    </location>
</feature>
<dbReference type="EMBL" id="BART01016636">
    <property type="protein sequence ID" value="GAG84249.1"/>
    <property type="molecule type" value="Genomic_DNA"/>
</dbReference>
<protein>
    <recommendedName>
        <fullName evidence="2">DUF4145 domain-containing protein</fullName>
    </recommendedName>
</protein>
<comment type="caution">
    <text evidence="1">The sequence shown here is derived from an EMBL/GenBank/DDBJ whole genome shotgun (WGS) entry which is preliminary data.</text>
</comment>
<evidence type="ECO:0008006" key="2">
    <source>
        <dbReference type="Google" id="ProtNLM"/>
    </source>
</evidence>
<name>X1ANI2_9ZZZZ</name>
<sequence length="97" mass="11466">LIEMLLILAFKEHKQDADIRGMDGHYLPLHQIIDRAVQSKELDLTRNTQDYLDLFREKGNLSAHNPFHNSRRKDFELAQPKFRHIVEELLYKAGILK</sequence>
<proteinExistence type="predicted"/>
<organism evidence="1">
    <name type="scientific">marine sediment metagenome</name>
    <dbReference type="NCBI Taxonomy" id="412755"/>
    <lineage>
        <taxon>unclassified sequences</taxon>
        <taxon>metagenomes</taxon>
        <taxon>ecological metagenomes</taxon>
    </lineage>
</organism>
<reference evidence="1" key="1">
    <citation type="journal article" date="2014" name="Front. Microbiol.">
        <title>High frequency of phylogenetically diverse reductive dehalogenase-homologous genes in deep subseafloor sedimentary metagenomes.</title>
        <authorList>
            <person name="Kawai M."/>
            <person name="Futagami T."/>
            <person name="Toyoda A."/>
            <person name="Takaki Y."/>
            <person name="Nishi S."/>
            <person name="Hori S."/>
            <person name="Arai W."/>
            <person name="Tsubouchi T."/>
            <person name="Morono Y."/>
            <person name="Uchiyama I."/>
            <person name="Ito T."/>
            <person name="Fujiyama A."/>
            <person name="Inagaki F."/>
            <person name="Takami H."/>
        </authorList>
    </citation>
    <scope>NUCLEOTIDE SEQUENCE</scope>
    <source>
        <strain evidence="1">Expedition CK06-06</strain>
    </source>
</reference>
<gene>
    <name evidence="1" type="ORF">S01H4_31936</name>
</gene>
<dbReference type="AlphaFoldDB" id="X1ANI2"/>
<accession>X1ANI2</accession>